<dbReference type="SUPFAM" id="SSF57501">
    <property type="entry name" value="Cystine-knot cytokines"/>
    <property type="match status" value="1"/>
</dbReference>
<feature type="domain" description="TGF-beta family profile" evidence="6">
    <location>
        <begin position="303"/>
        <end position="418"/>
    </location>
</feature>
<dbReference type="AlphaFoldDB" id="A0AAE1A4T4"/>
<dbReference type="InterPro" id="IPR029034">
    <property type="entry name" value="Cystine-knot_cytokine"/>
</dbReference>
<dbReference type="PANTHER" id="PTHR11848:SF298">
    <property type="entry name" value="DAWDLE, ISOFORM A"/>
    <property type="match status" value="1"/>
</dbReference>
<gene>
    <name evidence="7" type="ORF">RRG08_046301</name>
</gene>
<evidence type="ECO:0000313" key="8">
    <source>
        <dbReference type="Proteomes" id="UP001283361"/>
    </source>
</evidence>
<evidence type="ECO:0000256" key="1">
    <source>
        <dbReference type="ARBA" id="ARBA00004613"/>
    </source>
</evidence>
<evidence type="ECO:0000256" key="3">
    <source>
        <dbReference type="ARBA" id="ARBA00022525"/>
    </source>
</evidence>
<protein>
    <recommendedName>
        <fullName evidence="6">TGF-beta family profile domain-containing protein</fullName>
    </recommendedName>
</protein>
<keyword evidence="8" id="KW-1185">Reference proteome</keyword>
<comment type="similarity">
    <text evidence="2 4">Belongs to the TGF-beta family.</text>
</comment>
<keyword evidence="3" id="KW-0964">Secreted</keyword>
<organism evidence="7 8">
    <name type="scientific">Elysia crispata</name>
    <name type="common">lettuce slug</name>
    <dbReference type="NCBI Taxonomy" id="231223"/>
    <lineage>
        <taxon>Eukaryota</taxon>
        <taxon>Metazoa</taxon>
        <taxon>Spiralia</taxon>
        <taxon>Lophotrochozoa</taxon>
        <taxon>Mollusca</taxon>
        <taxon>Gastropoda</taxon>
        <taxon>Heterobranchia</taxon>
        <taxon>Euthyneura</taxon>
        <taxon>Panpulmonata</taxon>
        <taxon>Sacoglossa</taxon>
        <taxon>Placobranchoidea</taxon>
        <taxon>Plakobranchidae</taxon>
        <taxon>Elysia</taxon>
    </lineage>
</organism>
<comment type="caution">
    <text evidence="7">The sequence shown here is derived from an EMBL/GenBank/DDBJ whole genome shotgun (WGS) entry which is preliminary data.</text>
</comment>
<evidence type="ECO:0000256" key="4">
    <source>
        <dbReference type="RuleBase" id="RU000354"/>
    </source>
</evidence>
<reference evidence="7" key="1">
    <citation type="journal article" date="2023" name="G3 (Bethesda)">
        <title>A reference genome for the long-term kleptoplast-retaining sea slug Elysia crispata morphotype clarki.</title>
        <authorList>
            <person name="Eastman K.E."/>
            <person name="Pendleton A.L."/>
            <person name="Shaikh M.A."/>
            <person name="Suttiyut T."/>
            <person name="Ogas R."/>
            <person name="Tomko P."/>
            <person name="Gavelis G."/>
            <person name="Widhalm J.R."/>
            <person name="Wisecaver J.H."/>
        </authorList>
    </citation>
    <scope>NUCLEOTIDE SEQUENCE</scope>
    <source>
        <strain evidence="7">ECLA1</strain>
    </source>
</reference>
<dbReference type="Pfam" id="PF00019">
    <property type="entry name" value="TGF_beta"/>
    <property type="match status" value="1"/>
</dbReference>
<dbReference type="SMART" id="SM00204">
    <property type="entry name" value="TGFB"/>
    <property type="match status" value="1"/>
</dbReference>
<dbReference type="InterPro" id="IPR015615">
    <property type="entry name" value="TGF-beta-rel"/>
</dbReference>
<dbReference type="Gene3D" id="2.10.90.10">
    <property type="entry name" value="Cystine-knot cytokines"/>
    <property type="match status" value="1"/>
</dbReference>
<dbReference type="Proteomes" id="UP001283361">
    <property type="component" value="Unassembled WGS sequence"/>
</dbReference>
<dbReference type="InterPro" id="IPR001839">
    <property type="entry name" value="TGF-b_C"/>
</dbReference>
<dbReference type="PANTHER" id="PTHR11848">
    <property type="entry name" value="TGF-BETA FAMILY"/>
    <property type="match status" value="1"/>
</dbReference>
<dbReference type="PROSITE" id="PS51362">
    <property type="entry name" value="TGF_BETA_2"/>
    <property type="match status" value="1"/>
</dbReference>
<evidence type="ECO:0000259" key="6">
    <source>
        <dbReference type="PROSITE" id="PS51362"/>
    </source>
</evidence>
<evidence type="ECO:0000313" key="7">
    <source>
        <dbReference type="EMBL" id="KAK3780997.1"/>
    </source>
</evidence>
<proteinExistence type="inferred from homology"/>
<name>A0AAE1A4T4_9GAST</name>
<dbReference type="Gene3D" id="2.60.120.970">
    <property type="match status" value="1"/>
</dbReference>
<dbReference type="GO" id="GO:0008083">
    <property type="term" value="F:growth factor activity"/>
    <property type="evidence" value="ECO:0007669"/>
    <property type="project" value="UniProtKB-KW"/>
</dbReference>
<accession>A0AAE1A4T4</accession>
<dbReference type="EMBL" id="JAWDGP010002673">
    <property type="protein sequence ID" value="KAK3780997.1"/>
    <property type="molecule type" value="Genomic_DNA"/>
</dbReference>
<evidence type="ECO:0000256" key="5">
    <source>
        <dbReference type="SAM" id="MobiDB-lite"/>
    </source>
</evidence>
<dbReference type="GO" id="GO:0005615">
    <property type="term" value="C:extracellular space"/>
    <property type="evidence" value="ECO:0007669"/>
    <property type="project" value="TreeGrafter"/>
</dbReference>
<feature type="region of interest" description="Disordered" evidence="5">
    <location>
        <begin position="57"/>
        <end position="79"/>
    </location>
</feature>
<sequence>MATHFWVLASEREPGTKTDEVVGTNPAPFSLWSTLKREAQSFDDRNSEKFSNGQILKQHDTNGKPACRSCGSDGSMTEREGEVKAARLNSITNMLLDKMRVPSDDLDKVSSDEKDYQGQATLPKLPPVLLNQRIDLDGDLEPNGDEYYAWDKQTIEPGKYFTEQCPVLRAGGCYSFDMSDLQTYLDIIQGSTLWLHIFSVPRLEHQHHELVLYEMLPYNASHPGSTWSRQKIIAHSYTDTTDNWLQVDLTEFIQRYLLSQSRTLSIAIACNTCYRNNDRQMFGAQDGFEPLLITNLLHLTSVREKRSESSCNPSTSCCRRPLEVDFARVGLHSVHQPSLLSIGYCFGSCEGMTDYSANHTLFKHYKRMDSTTSSRLRTELRPCCVPTMLTQVDVYRYVNGHGRLSTIPNAKVVRCGCR</sequence>
<evidence type="ECO:0000256" key="2">
    <source>
        <dbReference type="ARBA" id="ARBA00006656"/>
    </source>
</evidence>
<dbReference type="CDD" id="cd08698">
    <property type="entry name" value="TGF_beta_SF"/>
    <property type="match status" value="1"/>
</dbReference>
<keyword evidence="4" id="KW-0339">Growth factor</keyword>
<comment type="subcellular location">
    <subcellularLocation>
        <location evidence="1">Secreted</location>
    </subcellularLocation>
</comment>
<dbReference type="GO" id="GO:0005125">
    <property type="term" value="F:cytokine activity"/>
    <property type="evidence" value="ECO:0007669"/>
    <property type="project" value="TreeGrafter"/>
</dbReference>